<reference evidence="1 2" key="1">
    <citation type="submission" date="2023-09" db="EMBL/GenBank/DDBJ databases">
        <title>Multi-omics analysis of a traditional fermented food reveals byproduct-associated fungal strains for waste-to-food upcycling.</title>
        <authorList>
            <consortium name="Lawrence Berkeley National Laboratory"/>
            <person name="Rekdal V.M."/>
            <person name="Villalobos-Escobedo J.M."/>
            <person name="Rodriguez-Valeron N."/>
            <person name="Garcia M.O."/>
            <person name="Vasquez D.P."/>
            <person name="Damayanti I."/>
            <person name="Sorensen P.M."/>
            <person name="Baidoo E.E."/>
            <person name="De Carvalho A.C."/>
            <person name="Riley R."/>
            <person name="Lipzen A."/>
            <person name="He G."/>
            <person name="Yan M."/>
            <person name="Haridas S."/>
            <person name="Daum C."/>
            <person name="Yoshinaga Y."/>
            <person name="Ng V."/>
            <person name="Grigoriev I.V."/>
            <person name="Munk R."/>
            <person name="Nuraida L."/>
            <person name="Wijaya C.H."/>
            <person name="Morales P.-C."/>
            <person name="Keasling J.D."/>
        </authorList>
    </citation>
    <scope>NUCLEOTIDE SEQUENCE [LARGE SCALE GENOMIC DNA]</scope>
    <source>
        <strain evidence="1 2">FGSC 2613</strain>
    </source>
</reference>
<evidence type="ECO:0000313" key="1">
    <source>
        <dbReference type="EMBL" id="KAL0472727.1"/>
    </source>
</evidence>
<proteinExistence type="predicted"/>
<comment type="caution">
    <text evidence="1">The sequence shown here is derived from an EMBL/GenBank/DDBJ whole genome shotgun (WGS) entry which is preliminary data.</text>
</comment>
<protein>
    <submittedName>
        <fullName evidence="1">Uncharacterized protein</fullName>
    </submittedName>
</protein>
<keyword evidence="2" id="KW-1185">Reference proteome</keyword>
<gene>
    <name evidence="1" type="ORF">QR685DRAFT_514966</name>
</gene>
<dbReference type="Proteomes" id="UP001451303">
    <property type="component" value="Unassembled WGS sequence"/>
</dbReference>
<dbReference type="EMBL" id="JAVLET010000002">
    <property type="protein sequence ID" value="KAL0472727.1"/>
    <property type="molecule type" value="Genomic_DNA"/>
</dbReference>
<name>A0ABR3DJA8_NEUIN</name>
<evidence type="ECO:0000313" key="2">
    <source>
        <dbReference type="Proteomes" id="UP001451303"/>
    </source>
</evidence>
<accession>A0ABR3DJA8</accession>
<organism evidence="1 2">
    <name type="scientific">Neurospora intermedia</name>
    <dbReference type="NCBI Taxonomy" id="5142"/>
    <lineage>
        <taxon>Eukaryota</taxon>
        <taxon>Fungi</taxon>
        <taxon>Dikarya</taxon>
        <taxon>Ascomycota</taxon>
        <taxon>Pezizomycotina</taxon>
        <taxon>Sordariomycetes</taxon>
        <taxon>Sordariomycetidae</taxon>
        <taxon>Sordariales</taxon>
        <taxon>Sordariaceae</taxon>
        <taxon>Neurospora</taxon>
    </lineage>
</organism>
<sequence>MPFSLPSVVYLSTSFPMPVSSLVLGGLENPLRRQISVQHFATGTKVFFFFLNSTLFDDSFETRVQLRQQLSRLCPLHIYHALIFFSLFVLV</sequence>